<dbReference type="SUPFAM" id="SSF56672">
    <property type="entry name" value="DNA/RNA polymerases"/>
    <property type="match status" value="1"/>
</dbReference>
<dbReference type="PANTHER" id="PTHR33064:SF29">
    <property type="entry name" value="PEPTIDASE A2 DOMAIN-CONTAINING PROTEIN-RELATED"/>
    <property type="match status" value="1"/>
</dbReference>
<dbReference type="InterPro" id="IPR021109">
    <property type="entry name" value="Peptidase_aspartic_dom_sf"/>
</dbReference>
<dbReference type="Proteomes" id="UP001333110">
    <property type="component" value="Unassembled WGS sequence"/>
</dbReference>
<dbReference type="AlphaFoldDB" id="A0AAN7S1V3"/>
<keyword evidence="2" id="KW-1185">Reference proteome</keyword>
<evidence type="ECO:0000313" key="2">
    <source>
        <dbReference type="Proteomes" id="UP001333110"/>
    </source>
</evidence>
<dbReference type="EMBL" id="JAUNZN010000009">
    <property type="protein sequence ID" value="KAK4816511.1"/>
    <property type="molecule type" value="Genomic_DNA"/>
</dbReference>
<proteinExistence type="predicted"/>
<protein>
    <recommendedName>
        <fullName evidence="3">Peptidase A2 domain-containing protein</fullName>
    </recommendedName>
</protein>
<evidence type="ECO:0008006" key="3">
    <source>
        <dbReference type="Google" id="ProtNLM"/>
    </source>
</evidence>
<name>A0AAN7S1V3_MYCAM</name>
<gene>
    <name evidence="1" type="ORF">QYF61_017611</name>
</gene>
<comment type="caution">
    <text evidence="1">The sequence shown here is derived from an EMBL/GenBank/DDBJ whole genome shotgun (WGS) entry which is preliminary data.</text>
</comment>
<organism evidence="1 2">
    <name type="scientific">Mycteria americana</name>
    <name type="common">Wood stork</name>
    <dbReference type="NCBI Taxonomy" id="33587"/>
    <lineage>
        <taxon>Eukaryota</taxon>
        <taxon>Metazoa</taxon>
        <taxon>Chordata</taxon>
        <taxon>Craniata</taxon>
        <taxon>Vertebrata</taxon>
        <taxon>Euteleostomi</taxon>
        <taxon>Archelosauria</taxon>
        <taxon>Archosauria</taxon>
        <taxon>Dinosauria</taxon>
        <taxon>Saurischia</taxon>
        <taxon>Theropoda</taxon>
        <taxon>Coelurosauria</taxon>
        <taxon>Aves</taxon>
        <taxon>Neognathae</taxon>
        <taxon>Neoaves</taxon>
        <taxon>Aequornithes</taxon>
        <taxon>Ciconiiformes</taxon>
        <taxon>Ciconiidae</taxon>
        <taxon>Mycteria</taxon>
    </lineage>
</organism>
<dbReference type="PANTHER" id="PTHR33064">
    <property type="entry name" value="POL PROTEIN"/>
    <property type="match status" value="1"/>
</dbReference>
<dbReference type="InterPro" id="IPR043502">
    <property type="entry name" value="DNA/RNA_pol_sf"/>
</dbReference>
<dbReference type="SUPFAM" id="SSF50630">
    <property type="entry name" value="Acid proteases"/>
    <property type="match status" value="1"/>
</dbReference>
<dbReference type="InterPro" id="IPR051320">
    <property type="entry name" value="Viral_Replic_Matur_Polypro"/>
</dbReference>
<dbReference type="Gene3D" id="2.40.70.10">
    <property type="entry name" value="Acid Proteases"/>
    <property type="match status" value="1"/>
</dbReference>
<evidence type="ECO:0000313" key="1">
    <source>
        <dbReference type="EMBL" id="KAK4816511.1"/>
    </source>
</evidence>
<sequence>MWQKFVQGAPSSHANSLAVMTWKDREGQTVDELAGQIWQYEECLSSSLWACTSKLPHMLAEKLSQEFQQFREDMFCSLPVWRSISATRNKHSSAQEGGYSGYTPRGTLWFYLRDHGEDMKKWDGKSTSTLEARVRELQGKTITQGGSSRKIAVPVSSGQFPRQSRRAGLTPDLNEGTSDLHLQEVEERDTQGYWTVWIRWPGTSDPQEYKALGDTGAQRTLMPSSYNGAKPICISGVTGESQQKTILGTEVSLTGDEWQKHPIVIGPEAPCILGTDYLRRGYFKDPKGYRRAFGIAALEMEEIKQLSTLPGLLEDPSVGGFLRAEEQQVPITSTTVHRRQYCTNRDSLVPTHKLVRQLWSQGVISKTCSPFNGPIWPVQKSNGEWRLTVDYHGLNEVMPLLSAVMLDRLELQYKLESKAAKWYATIGIANPFVSVRLAVECRPQIVALGGAFSTRGIDCSRGGNTALPFAMD</sequence>
<accession>A0AAN7S1V3</accession>
<reference evidence="1 2" key="1">
    <citation type="journal article" date="2023" name="J. Hered.">
        <title>Chromosome-level genome of the wood stork (Mycteria americana) provides insight into avian chromosome evolution.</title>
        <authorList>
            <person name="Flamio R. Jr."/>
            <person name="Ramstad K.M."/>
        </authorList>
    </citation>
    <scope>NUCLEOTIDE SEQUENCE [LARGE SCALE GENOMIC DNA]</scope>
    <source>
        <strain evidence="1">JAX WOST 10</strain>
    </source>
</reference>
<dbReference type="Gene3D" id="3.10.10.10">
    <property type="entry name" value="HIV Type 1 Reverse Transcriptase, subunit A, domain 1"/>
    <property type="match status" value="1"/>
</dbReference>